<organism evidence="1 2">
    <name type="scientific">Granulicella aggregans</name>
    <dbReference type="NCBI Taxonomy" id="474949"/>
    <lineage>
        <taxon>Bacteria</taxon>
        <taxon>Pseudomonadati</taxon>
        <taxon>Acidobacteriota</taxon>
        <taxon>Terriglobia</taxon>
        <taxon>Terriglobales</taxon>
        <taxon>Acidobacteriaceae</taxon>
        <taxon>Granulicella</taxon>
    </lineage>
</organism>
<dbReference type="AlphaFoldDB" id="A0A7W8E729"/>
<reference evidence="1 2" key="1">
    <citation type="submission" date="2020-08" db="EMBL/GenBank/DDBJ databases">
        <title>Genomic Encyclopedia of Type Strains, Phase IV (KMG-V): Genome sequencing to study the core and pangenomes of soil and plant-associated prokaryotes.</title>
        <authorList>
            <person name="Whitman W."/>
        </authorList>
    </citation>
    <scope>NUCLEOTIDE SEQUENCE [LARGE SCALE GENOMIC DNA]</scope>
    <source>
        <strain evidence="1 2">M8UP14</strain>
    </source>
</reference>
<dbReference type="Proteomes" id="UP000540989">
    <property type="component" value="Unassembled WGS sequence"/>
</dbReference>
<comment type="caution">
    <text evidence="1">The sequence shown here is derived from an EMBL/GenBank/DDBJ whole genome shotgun (WGS) entry which is preliminary data.</text>
</comment>
<evidence type="ECO:0000313" key="2">
    <source>
        <dbReference type="Proteomes" id="UP000540989"/>
    </source>
</evidence>
<gene>
    <name evidence="1" type="ORF">HDF16_006012</name>
</gene>
<protein>
    <submittedName>
        <fullName evidence="1">Uncharacterized protein</fullName>
    </submittedName>
</protein>
<sequence length="120" mass="13254">MKLLMPAIELYDPDGHPLYFGAGDATTNATYLDKLTSASLGALAKHPPLSDKPSLRETIEMYPALRAEEATLTSGGRFTLVVRTYPNWKQALPQGEAVKRLTDRLPKLHIREIIINLNPG</sequence>
<accession>A0A7W8E729</accession>
<dbReference type="EMBL" id="JACHIP010000034">
    <property type="protein sequence ID" value="MBB5061276.1"/>
    <property type="molecule type" value="Genomic_DNA"/>
</dbReference>
<proteinExistence type="predicted"/>
<name>A0A7W8E729_9BACT</name>
<evidence type="ECO:0000313" key="1">
    <source>
        <dbReference type="EMBL" id="MBB5061276.1"/>
    </source>
</evidence>
<keyword evidence="2" id="KW-1185">Reference proteome</keyword>